<dbReference type="AlphaFoldDB" id="A0A7W7S2S6"/>
<evidence type="ECO:0000313" key="2">
    <source>
        <dbReference type="EMBL" id="MBB4942864.1"/>
    </source>
</evidence>
<sequence>MTAALPARHAAAHSADQEHEGEKVSPDPALLTGEDTVIRNTRRGRLRTTAASLTLEWNGIPIRVWRSGGRT</sequence>
<evidence type="ECO:0000313" key="3">
    <source>
        <dbReference type="Proteomes" id="UP000534286"/>
    </source>
</evidence>
<proteinExistence type="predicted"/>
<organism evidence="2 3">
    <name type="scientific">Streptosporangium album</name>
    <dbReference type="NCBI Taxonomy" id="47479"/>
    <lineage>
        <taxon>Bacteria</taxon>
        <taxon>Bacillati</taxon>
        <taxon>Actinomycetota</taxon>
        <taxon>Actinomycetes</taxon>
        <taxon>Streptosporangiales</taxon>
        <taxon>Streptosporangiaceae</taxon>
        <taxon>Streptosporangium</taxon>
    </lineage>
</organism>
<dbReference type="Proteomes" id="UP000534286">
    <property type="component" value="Unassembled WGS sequence"/>
</dbReference>
<evidence type="ECO:0000256" key="1">
    <source>
        <dbReference type="SAM" id="MobiDB-lite"/>
    </source>
</evidence>
<comment type="caution">
    <text evidence="2">The sequence shown here is derived from an EMBL/GenBank/DDBJ whole genome shotgun (WGS) entry which is preliminary data.</text>
</comment>
<dbReference type="RefSeq" id="WP_184758816.1">
    <property type="nucleotide sequence ID" value="NZ_BAABEK010000215.1"/>
</dbReference>
<feature type="compositionally biased region" description="Basic and acidic residues" evidence="1">
    <location>
        <begin position="15"/>
        <end position="25"/>
    </location>
</feature>
<accession>A0A7W7S2S6</accession>
<gene>
    <name evidence="2" type="ORF">FHR32_007264</name>
</gene>
<reference evidence="2 3" key="1">
    <citation type="submission" date="2020-08" db="EMBL/GenBank/DDBJ databases">
        <title>Sequencing the genomes of 1000 actinobacteria strains.</title>
        <authorList>
            <person name="Klenk H.-P."/>
        </authorList>
    </citation>
    <scope>NUCLEOTIDE SEQUENCE [LARGE SCALE GENOMIC DNA]</scope>
    <source>
        <strain evidence="2 3">DSM 43023</strain>
    </source>
</reference>
<dbReference type="EMBL" id="JACHJU010000004">
    <property type="protein sequence ID" value="MBB4942864.1"/>
    <property type="molecule type" value="Genomic_DNA"/>
</dbReference>
<feature type="region of interest" description="Disordered" evidence="1">
    <location>
        <begin position="1"/>
        <end position="34"/>
    </location>
</feature>
<name>A0A7W7S2S6_9ACTN</name>
<protein>
    <submittedName>
        <fullName evidence="2">Uncharacterized protein</fullName>
    </submittedName>
</protein>
<feature type="compositionally biased region" description="Low complexity" evidence="1">
    <location>
        <begin position="1"/>
        <end position="14"/>
    </location>
</feature>
<keyword evidence="3" id="KW-1185">Reference proteome</keyword>